<dbReference type="InterPro" id="IPR011604">
    <property type="entry name" value="PDDEXK-like_dom_sf"/>
</dbReference>
<keyword evidence="1" id="KW-0378">Hydrolase</keyword>
<evidence type="ECO:0008006" key="5">
    <source>
        <dbReference type="Google" id="ProtNLM"/>
    </source>
</evidence>
<feature type="coiled-coil region" evidence="2">
    <location>
        <begin position="96"/>
        <end position="130"/>
    </location>
</feature>
<keyword evidence="2" id="KW-0175">Coiled coil</keyword>
<dbReference type="GO" id="GO:0016787">
    <property type="term" value="F:hydrolase activity"/>
    <property type="evidence" value="ECO:0007669"/>
    <property type="project" value="UniProtKB-KW"/>
</dbReference>
<organism evidence="3 4">
    <name type="scientific">Thermoanaerobacter thermohydrosulfuricus WC1</name>
    <dbReference type="NCBI Taxonomy" id="1198630"/>
    <lineage>
        <taxon>Bacteria</taxon>
        <taxon>Bacillati</taxon>
        <taxon>Bacillota</taxon>
        <taxon>Clostridia</taxon>
        <taxon>Thermoanaerobacterales</taxon>
        <taxon>Thermoanaerobacteraceae</taxon>
        <taxon>Thermoanaerobacter</taxon>
    </lineage>
</organism>
<evidence type="ECO:0000313" key="4">
    <source>
        <dbReference type="Proteomes" id="UP000013242"/>
    </source>
</evidence>
<name>M8CUL9_THETY</name>
<dbReference type="EMBL" id="AMYG01000057">
    <property type="protein sequence ID" value="EMT38129.1"/>
    <property type="molecule type" value="Genomic_DNA"/>
</dbReference>
<dbReference type="AlphaFoldDB" id="M8CUL9"/>
<dbReference type="Proteomes" id="UP000013242">
    <property type="component" value="Unassembled WGS sequence"/>
</dbReference>
<evidence type="ECO:0000313" key="3">
    <source>
        <dbReference type="EMBL" id="EMT38129.1"/>
    </source>
</evidence>
<proteinExistence type="predicted"/>
<accession>M8CUL9</accession>
<sequence>KIPDQYIIQCQHYMAVTGYEGWWIAALIGGNKFIYKYIERDEEIIQYLIKLESDFWKMVEERTPPPLDGSKSSENILKLLYPEAAEGTEIELPEEVEELIVARENIKAQIKKLETKQSEIENKIKAMLKENEVGRTPKYIVSWKTYSRTSIDSEKLKIEQPEIYKKYSRVSTYRKFDVREVK</sequence>
<dbReference type="HOGENOM" id="CLU_049574_0_0_9"/>
<dbReference type="RefSeq" id="WP_004404318.1">
    <property type="nucleotide sequence ID" value="NZ_KB731305.1"/>
</dbReference>
<protein>
    <recommendedName>
        <fullName evidence="5">Phage-type endonuclease</fullName>
    </recommendedName>
</protein>
<evidence type="ECO:0000256" key="2">
    <source>
        <dbReference type="SAM" id="Coils"/>
    </source>
</evidence>
<comment type="caution">
    <text evidence="3">The sequence shown here is derived from an EMBL/GenBank/DDBJ whole genome shotgun (WGS) entry which is preliminary data.</text>
</comment>
<feature type="non-terminal residue" evidence="3">
    <location>
        <position position="1"/>
    </location>
</feature>
<dbReference type="SUPFAM" id="SSF52980">
    <property type="entry name" value="Restriction endonuclease-like"/>
    <property type="match status" value="1"/>
</dbReference>
<dbReference type="PATRIC" id="fig|1198630.3.peg.2391"/>
<gene>
    <name evidence="3" type="ORF">TthWC1_2391</name>
</gene>
<dbReference type="InterPro" id="IPR011335">
    <property type="entry name" value="Restrct_endonuc-II-like"/>
</dbReference>
<reference evidence="3 4" key="1">
    <citation type="journal article" date="2013" name="PLoS ONE">
        <title>Genomic Evaluation of Thermoanaerobacter spp. for the Construction of Designer Co-Cultures to Improve Lignocellulosic Biofuel Production.</title>
        <authorList>
            <person name="Verbeke T.J."/>
            <person name="Zhang X."/>
            <person name="Henrissat B."/>
            <person name="Spicer V."/>
            <person name="Rydzak T."/>
            <person name="Krokhin O.V."/>
            <person name="Fristensky B."/>
            <person name="Levin D.B."/>
            <person name="Sparling R."/>
        </authorList>
    </citation>
    <scope>NUCLEOTIDE SEQUENCE [LARGE SCALE GENOMIC DNA]</scope>
    <source>
        <strain evidence="3 4">WC1</strain>
    </source>
</reference>
<evidence type="ECO:0000256" key="1">
    <source>
        <dbReference type="ARBA" id="ARBA00022801"/>
    </source>
</evidence>
<dbReference type="Gene3D" id="3.90.320.10">
    <property type="match status" value="1"/>
</dbReference>
<keyword evidence="4" id="KW-1185">Reference proteome</keyword>